<keyword evidence="2" id="KW-1185">Reference proteome</keyword>
<sequence length="73" mass="7886">MGQGRAHSVGMWLLVLGCATACPEAHRRGGLVDRAAHRDAVEQVPKEPCSTEVYERYCVDEGDPSAECLEACP</sequence>
<protein>
    <submittedName>
        <fullName evidence="1">Uncharacterized protein</fullName>
    </submittedName>
</protein>
<name>A0A3A8NP61_9BACT</name>
<comment type="caution">
    <text evidence="1">The sequence shown here is derived from an EMBL/GenBank/DDBJ whole genome shotgun (WGS) entry which is preliminary data.</text>
</comment>
<proteinExistence type="predicted"/>
<gene>
    <name evidence="1" type="ORF">D7V93_35555</name>
</gene>
<organism evidence="1 2">
    <name type="scientific">Corallococcus llansteffanensis</name>
    <dbReference type="NCBI Taxonomy" id="2316731"/>
    <lineage>
        <taxon>Bacteria</taxon>
        <taxon>Pseudomonadati</taxon>
        <taxon>Myxococcota</taxon>
        <taxon>Myxococcia</taxon>
        <taxon>Myxococcales</taxon>
        <taxon>Cystobacterineae</taxon>
        <taxon>Myxococcaceae</taxon>
        <taxon>Corallococcus</taxon>
    </lineage>
</organism>
<reference evidence="2" key="1">
    <citation type="submission" date="2018-09" db="EMBL/GenBank/DDBJ databases">
        <authorList>
            <person name="Livingstone P.G."/>
            <person name="Whitworth D.E."/>
        </authorList>
    </citation>
    <scope>NUCLEOTIDE SEQUENCE [LARGE SCALE GENOMIC DNA]</scope>
    <source>
        <strain evidence="2">CA051B</strain>
    </source>
</reference>
<dbReference type="PROSITE" id="PS51257">
    <property type="entry name" value="PROKAR_LIPOPROTEIN"/>
    <property type="match status" value="1"/>
</dbReference>
<dbReference type="EMBL" id="RAWB01000578">
    <property type="protein sequence ID" value="RKH45289.1"/>
    <property type="molecule type" value="Genomic_DNA"/>
</dbReference>
<evidence type="ECO:0000313" key="2">
    <source>
        <dbReference type="Proteomes" id="UP000272888"/>
    </source>
</evidence>
<accession>A0A3A8NP61</accession>
<dbReference type="AlphaFoldDB" id="A0A3A8NP61"/>
<evidence type="ECO:0000313" key="1">
    <source>
        <dbReference type="EMBL" id="RKH45289.1"/>
    </source>
</evidence>
<dbReference type="Proteomes" id="UP000272888">
    <property type="component" value="Unassembled WGS sequence"/>
</dbReference>